<keyword evidence="1" id="KW-0433">Leucine-rich repeat</keyword>
<dbReference type="InterPro" id="IPR001611">
    <property type="entry name" value="Leu-rich_rpt"/>
</dbReference>
<evidence type="ECO:0000313" key="7">
    <source>
        <dbReference type="RefSeq" id="XP_011299432.1"/>
    </source>
</evidence>
<keyword evidence="4" id="KW-0812">Transmembrane</keyword>
<keyword evidence="6" id="KW-1185">Reference proteome</keyword>
<feature type="region of interest" description="Disordered" evidence="3">
    <location>
        <begin position="157"/>
        <end position="226"/>
    </location>
</feature>
<dbReference type="Pfam" id="PF23598">
    <property type="entry name" value="LRR_14"/>
    <property type="match status" value="1"/>
</dbReference>
<dbReference type="GO" id="GO:0005737">
    <property type="term" value="C:cytoplasm"/>
    <property type="evidence" value="ECO:0007669"/>
    <property type="project" value="TreeGrafter"/>
</dbReference>
<keyword evidence="4" id="KW-0472">Membrane</keyword>
<evidence type="ECO:0000256" key="2">
    <source>
        <dbReference type="ARBA" id="ARBA00022737"/>
    </source>
</evidence>
<evidence type="ECO:0000256" key="1">
    <source>
        <dbReference type="ARBA" id="ARBA00022614"/>
    </source>
</evidence>
<sequence>MAIKIKVKDKLEDETLDLSGCELKDVPVKEISTIKKASHLDLSYNLLVSIPQTIVTLSHIVTLDLSKNMLTEIPKNIGEMKQLKHLDLYSNQISRLPLSMGDLKNLKWLDLKDNPLTAAVAVVAGPCNNTIQCQQCARSIVSYLKYIRLEVDEEKKRRNDALTAATAPVATSKNESKKKKKTNNSKDEKQNQKKADMKLPASHQIVTPHRTQSNGQSKSKSNESSSRGVYKSLCGIVFPIVKFIIFSGLLAVFAIILLPRFNQPLSDQFTTYLQVQTKLPVKEYQEIGIKTFDASSEILVRLLNRTKTLASEIFAKMIEGSNCCSK</sequence>
<feature type="compositionally biased region" description="Basic and acidic residues" evidence="3">
    <location>
        <begin position="184"/>
        <end position="197"/>
    </location>
</feature>
<feature type="compositionally biased region" description="Low complexity" evidence="3">
    <location>
        <begin position="212"/>
        <end position="226"/>
    </location>
</feature>
<dbReference type="SMART" id="SM00369">
    <property type="entry name" value="LRR_TYP"/>
    <property type="match status" value="2"/>
</dbReference>
<accession>A0A9R1SYE0</accession>
<dbReference type="SUPFAM" id="SSF52058">
    <property type="entry name" value="L domain-like"/>
    <property type="match status" value="1"/>
</dbReference>
<gene>
    <name evidence="7" type="primary">LOC105264323</name>
</gene>
<proteinExistence type="predicted"/>
<feature type="domain" description="Disease resistance R13L4/SHOC-2-like LRR" evidence="5">
    <location>
        <begin position="16"/>
        <end position="112"/>
    </location>
</feature>
<organism evidence="6 7">
    <name type="scientific">Fopius arisanus</name>
    <dbReference type="NCBI Taxonomy" id="64838"/>
    <lineage>
        <taxon>Eukaryota</taxon>
        <taxon>Metazoa</taxon>
        <taxon>Ecdysozoa</taxon>
        <taxon>Arthropoda</taxon>
        <taxon>Hexapoda</taxon>
        <taxon>Insecta</taxon>
        <taxon>Pterygota</taxon>
        <taxon>Neoptera</taxon>
        <taxon>Endopterygota</taxon>
        <taxon>Hymenoptera</taxon>
        <taxon>Apocrita</taxon>
        <taxon>Ichneumonoidea</taxon>
        <taxon>Braconidae</taxon>
        <taxon>Opiinae</taxon>
        <taxon>Fopius</taxon>
    </lineage>
</organism>
<dbReference type="InterPro" id="IPR050216">
    <property type="entry name" value="LRR_domain-containing"/>
</dbReference>
<evidence type="ECO:0000259" key="5">
    <source>
        <dbReference type="Pfam" id="PF23598"/>
    </source>
</evidence>
<dbReference type="PANTHER" id="PTHR48051">
    <property type="match status" value="1"/>
</dbReference>
<evidence type="ECO:0000256" key="4">
    <source>
        <dbReference type="SAM" id="Phobius"/>
    </source>
</evidence>
<dbReference type="PROSITE" id="PS51450">
    <property type="entry name" value="LRR"/>
    <property type="match status" value="1"/>
</dbReference>
<dbReference type="Gene3D" id="3.80.10.10">
    <property type="entry name" value="Ribonuclease Inhibitor"/>
    <property type="match status" value="1"/>
</dbReference>
<dbReference type="InterPro" id="IPR032675">
    <property type="entry name" value="LRR_dom_sf"/>
</dbReference>
<evidence type="ECO:0000256" key="3">
    <source>
        <dbReference type="SAM" id="MobiDB-lite"/>
    </source>
</evidence>
<feature type="transmembrane region" description="Helical" evidence="4">
    <location>
        <begin position="236"/>
        <end position="258"/>
    </location>
</feature>
<dbReference type="OrthoDB" id="1394818at2759"/>
<dbReference type="GeneID" id="105264323"/>
<evidence type="ECO:0000313" key="6">
    <source>
        <dbReference type="Proteomes" id="UP000694866"/>
    </source>
</evidence>
<keyword evidence="2" id="KW-0677">Repeat</keyword>
<dbReference type="KEGG" id="fas:105264323"/>
<keyword evidence="4" id="KW-1133">Transmembrane helix</keyword>
<reference evidence="7" key="1">
    <citation type="submission" date="2025-08" db="UniProtKB">
        <authorList>
            <consortium name="RefSeq"/>
        </authorList>
    </citation>
    <scope>IDENTIFICATION</scope>
    <source>
        <strain evidence="7">USDA-PBARC FA_bdor</strain>
        <tissue evidence="7">Whole organism</tissue>
    </source>
</reference>
<protein>
    <submittedName>
        <fullName evidence="7">Leucine-rich repeat-containing protein 59</fullName>
    </submittedName>
</protein>
<dbReference type="InterPro" id="IPR003591">
    <property type="entry name" value="Leu-rich_rpt_typical-subtyp"/>
</dbReference>
<dbReference type="RefSeq" id="XP_011299432.1">
    <property type="nucleotide sequence ID" value="XM_011301130.1"/>
</dbReference>
<dbReference type="PANTHER" id="PTHR48051:SF1">
    <property type="entry name" value="RAS SUPPRESSOR PROTEIN 1"/>
    <property type="match status" value="1"/>
</dbReference>
<name>A0A9R1SYE0_9HYME</name>
<dbReference type="AlphaFoldDB" id="A0A9R1SYE0"/>
<dbReference type="Proteomes" id="UP000694866">
    <property type="component" value="Unplaced"/>
</dbReference>
<dbReference type="InterPro" id="IPR055414">
    <property type="entry name" value="LRR_R13L4/SHOC2-like"/>
</dbReference>